<dbReference type="GO" id="GO:0019005">
    <property type="term" value="C:SCF ubiquitin ligase complex"/>
    <property type="evidence" value="ECO:0007669"/>
    <property type="project" value="TreeGrafter"/>
</dbReference>
<dbReference type="Pfam" id="PF12937">
    <property type="entry name" value="F-box-like"/>
    <property type="match status" value="1"/>
</dbReference>
<protein>
    <submittedName>
        <fullName evidence="3">F-box and leucine-rich repeat protein 22</fullName>
    </submittedName>
</protein>
<organism evidence="3 4">
    <name type="scientific">Oncorhynchus kisutch</name>
    <name type="common">Coho salmon</name>
    <name type="synonym">Salmo kisutch</name>
    <dbReference type="NCBI Taxonomy" id="8019"/>
    <lineage>
        <taxon>Eukaryota</taxon>
        <taxon>Metazoa</taxon>
        <taxon>Chordata</taxon>
        <taxon>Craniata</taxon>
        <taxon>Vertebrata</taxon>
        <taxon>Euteleostomi</taxon>
        <taxon>Actinopterygii</taxon>
        <taxon>Neopterygii</taxon>
        <taxon>Teleostei</taxon>
        <taxon>Protacanthopterygii</taxon>
        <taxon>Salmoniformes</taxon>
        <taxon>Salmonidae</taxon>
        <taxon>Salmoninae</taxon>
        <taxon>Oncorhynchus</taxon>
    </lineage>
</organism>
<dbReference type="Proteomes" id="UP000694557">
    <property type="component" value="Unassembled WGS sequence"/>
</dbReference>
<name>A0A8C7FR19_ONCKI</name>
<evidence type="ECO:0000259" key="2">
    <source>
        <dbReference type="PROSITE" id="PS50181"/>
    </source>
</evidence>
<dbReference type="AlphaFoldDB" id="A0A8C7FR19"/>
<evidence type="ECO:0000313" key="3">
    <source>
        <dbReference type="Ensembl" id="ENSOKIP00005032006.1"/>
    </source>
</evidence>
<keyword evidence="1" id="KW-0433">Leucine-rich repeat</keyword>
<dbReference type="InterPro" id="IPR032675">
    <property type="entry name" value="LRR_dom_sf"/>
</dbReference>
<evidence type="ECO:0000313" key="4">
    <source>
        <dbReference type="Proteomes" id="UP000694557"/>
    </source>
</evidence>
<dbReference type="Gene3D" id="3.80.10.10">
    <property type="entry name" value="Ribonuclease Inhibitor"/>
    <property type="match status" value="1"/>
</dbReference>
<dbReference type="PANTHER" id="PTHR13318">
    <property type="entry name" value="PARTNER OF PAIRED, ISOFORM B-RELATED"/>
    <property type="match status" value="1"/>
</dbReference>
<gene>
    <name evidence="3" type="primary">FBXL22</name>
    <name evidence="3" type="synonym">fbxl22</name>
</gene>
<dbReference type="InterPro" id="IPR006553">
    <property type="entry name" value="Leu-rich_rpt_Cys-con_subtyp"/>
</dbReference>
<dbReference type="SUPFAM" id="SSF52047">
    <property type="entry name" value="RNI-like"/>
    <property type="match status" value="1"/>
</dbReference>
<keyword evidence="4" id="KW-1185">Reference proteome</keyword>
<reference evidence="3" key="2">
    <citation type="submission" date="2025-09" db="UniProtKB">
        <authorList>
            <consortium name="Ensembl"/>
        </authorList>
    </citation>
    <scope>IDENTIFICATION</scope>
</reference>
<accession>A0A8C7FR19</accession>
<dbReference type="SMART" id="SM00367">
    <property type="entry name" value="LRR_CC"/>
    <property type="match status" value="2"/>
</dbReference>
<reference evidence="3" key="1">
    <citation type="submission" date="2025-08" db="UniProtKB">
        <authorList>
            <consortium name="Ensembl"/>
        </authorList>
    </citation>
    <scope>IDENTIFICATION</scope>
</reference>
<dbReference type="Ensembl" id="ENSOKIT00005033815.1">
    <property type="protein sequence ID" value="ENSOKIP00005032006.1"/>
    <property type="gene ID" value="ENSOKIG00005013755.1"/>
</dbReference>
<proteinExistence type="predicted"/>
<dbReference type="PROSITE" id="PS50181">
    <property type="entry name" value="FBOX"/>
    <property type="match status" value="1"/>
</dbReference>
<dbReference type="PANTHER" id="PTHR13318:SF190">
    <property type="entry name" value="PARTNER OF PAIRED, ISOFORM B"/>
    <property type="match status" value="1"/>
</dbReference>
<dbReference type="GO" id="GO:0031146">
    <property type="term" value="P:SCF-dependent proteasomal ubiquitin-dependent protein catabolic process"/>
    <property type="evidence" value="ECO:0007669"/>
    <property type="project" value="TreeGrafter"/>
</dbReference>
<feature type="domain" description="F-box" evidence="2">
    <location>
        <begin position="14"/>
        <end position="60"/>
    </location>
</feature>
<dbReference type="InterPro" id="IPR001810">
    <property type="entry name" value="F-box_dom"/>
</dbReference>
<evidence type="ECO:0000256" key="1">
    <source>
        <dbReference type="ARBA" id="ARBA00022614"/>
    </source>
</evidence>
<dbReference type="GeneTree" id="ENSGT00390000003748"/>
<sequence>MDASTTKLIQPTTDLTITQLNQECLLHLLSYLDKDSCRSFSLTCHRLREVYLDPRLWSLLLFHSPSELRRENYVLGSSLRYLAVTWHSSRVKVCNIEDWMKNQFQKDLCSKHESLVSSFLERVCTMCPNLLSLTLSGCGHISDQEVICVLQSCSRLRSLHLENCVRVTDLTLQALVLHGAGLHQVTVDFCRNVTQAGLEMIRERRPDICLTAERSAGMIPDSKPDKRTQATTQTETYAEGPNVLLMTSLQFP</sequence>